<feature type="binding site" evidence="7">
    <location>
        <begin position="294"/>
        <end position="298"/>
    </location>
    <ligand>
        <name>GTP</name>
        <dbReference type="ChEBI" id="CHEBI:37565"/>
    </ligand>
</feature>
<feature type="binding site" evidence="8">
    <location>
        <position position="276"/>
    </location>
    <ligand>
        <name>Mg(2+)</name>
        <dbReference type="ChEBI" id="CHEBI:18420"/>
    </ligand>
</feature>
<dbReference type="HAMAP" id="MF_00900">
    <property type="entry name" value="GTPase_HflX"/>
    <property type="match status" value="1"/>
</dbReference>
<evidence type="ECO:0000256" key="5">
    <source>
        <dbReference type="ARBA" id="ARBA00023134"/>
    </source>
</evidence>
<dbReference type="Pfam" id="PF01926">
    <property type="entry name" value="MMR_HSR1"/>
    <property type="match status" value="1"/>
</dbReference>
<dbReference type="Gene3D" id="3.40.50.300">
    <property type="entry name" value="P-loop containing nucleotide triphosphate hydrolases"/>
    <property type="match status" value="1"/>
</dbReference>
<dbReference type="GO" id="GO:0005525">
    <property type="term" value="F:GTP binding"/>
    <property type="evidence" value="ECO:0007669"/>
    <property type="project" value="UniProtKB-UniRule"/>
</dbReference>
<dbReference type="InterPro" id="IPR025121">
    <property type="entry name" value="GTPase_HflX_N"/>
</dbReference>
<keyword evidence="2 8" id="KW-0479">Metal-binding</keyword>
<feature type="binding site" evidence="8">
    <location>
        <position position="296"/>
    </location>
    <ligand>
        <name>Mg(2+)</name>
        <dbReference type="ChEBI" id="CHEBI:18420"/>
    </ligand>
</feature>
<keyword evidence="11" id="KW-1185">Reference proteome</keyword>
<dbReference type="FunFam" id="3.40.50.300:FF:000690">
    <property type="entry name" value="GTPase HflX"/>
    <property type="match status" value="1"/>
</dbReference>
<dbReference type="RefSeq" id="WP_246518117.1">
    <property type="nucleotide sequence ID" value="NZ_BAABIX010000010.1"/>
</dbReference>
<dbReference type="AlphaFoldDB" id="A0A840P5B0"/>
<feature type="domain" description="Hflx-type G" evidence="9">
    <location>
        <begin position="263"/>
        <end position="428"/>
    </location>
</feature>
<dbReference type="NCBIfam" id="TIGR03156">
    <property type="entry name" value="GTP_HflX"/>
    <property type="match status" value="1"/>
</dbReference>
<dbReference type="InterPro" id="IPR030394">
    <property type="entry name" value="G_HFLX_dom"/>
</dbReference>
<comment type="function">
    <text evidence="6">GTPase that associates with the 50S ribosomal subunit and may have a role during protein synthesis or ribosome biogenesis.</text>
</comment>
<keyword evidence="5 6" id="KW-0342">GTP-binding</keyword>
<keyword evidence="1 6" id="KW-0963">Cytoplasm</keyword>
<keyword evidence="3 6" id="KW-0547">Nucleotide-binding</keyword>
<accession>A0A840P5B0</accession>
<evidence type="ECO:0000259" key="9">
    <source>
        <dbReference type="PROSITE" id="PS51705"/>
    </source>
</evidence>
<dbReference type="PANTHER" id="PTHR10229">
    <property type="entry name" value="GTP-BINDING PROTEIN HFLX"/>
    <property type="match status" value="1"/>
</dbReference>
<dbReference type="SUPFAM" id="SSF52540">
    <property type="entry name" value="P-loop containing nucleoside triphosphate hydrolases"/>
    <property type="match status" value="1"/>
</dbReference>
<dbReference type="PIRSF" id="PIRSF006809">
    <property type="entry name" value="GTP-binding_hflX_prd"/>
    <property type="match status" value="1"/>
</dbReference>
<feature type="binding site" evidence="7">
    <location>
        <begin position="269"/>
        <end position="276"/>
    </location>
    <ligand>
        <name>GTP</name>
        <dbReference type="ChEBI" id="CHEBI:37565"/>
    </ligand>
</feature>
<comment type="subunit">
    <text evidence="6">Monomer. Associates with the 50S ribosomal subunit.</text>
</comment>
<dbReference type="InterPro" id="IPR045498">
    <property type="entry name" value="HflX_C"/>
</dbReference>
<name>A0A840P5B0_9ACTN</name>
<protein>
    <recommendedName>
        <fullName evidence="6">GTPase HflX</fullName>
    </recommendedName>
    <alternativeName>
        <fullName evidence="6">GTP-binding protein HflX</fullName>
    </alternativeName>
</protein>
<feature type="binding site" evidence="7">
    <location>
        <begin position="406"/>
        <end position="408"/>
    </location>
    <ligand>
        <name>GTP</name>
        <dbReference type="ChEBI" id="CHEBI:37565"/>
    </ligand>
</feature>
<dbReference type="GO" id="GO:0046872">
    <property type="term" value="F:metal ion binding"/>
    <property type="evidence" value="ECO:0007669"/>
    <property type="project" value="UniProtKB-KW"/>
</dbReference>
<dbReference type="Pfam" id="PF13167">
    <property type="entry name" value="GTP-bdg_N"/>
    <property type="match status" value="1"/>
</dbReference>
<comment type="similarity">
    <text evidence="6">Belongs to the TRAFAC class OBG-HflX-like GTPase superfamily. HflX GTPase family.</text>
</comment>
<evidence type="ECO:0000256" key="8">
    <source>
        <dbReference type="PIRSR" id="PIRSR006809-2"/>
    </source>
</evidence>
<comment type="cofactor">
    <cofactor evidence="8">
        <name>Mg(2+)</name>
        <dbReference type="ChEBI" id="CHEBI:18420"/>
    </cofactor>
</comment>
<evidence type="ECO:0000313" key="10">
    <source>
        <dbReference type="EMBL" id="MBB5133093.1"/>
    </source>
</evidence>
<dbReference type="EMBL" id="JACHGN010000005">
    <property type="protein sequence ID" value="MBB5133093.1"/>
    <property type="molecule type" value="Genomic_DNA"/>
</dbReference>
<gene>
    <name evidence="6" type="primary">hflX</name>
    <name evidence="10" type="ORF">HNP84_002814</name>
</gene>
<dbReference type="GO" id="GO:0003924">
    <property type="term" value="F:GTPase activity"/>
    <property type="evidence" value="ECO:0007669"/>
    <property type="project" value="UniProtKB-UniRule"/>
</dbReference>
<dbReference type="FunFam" id="3.40.50.11060:FF:000001">
    <property type="entry name" value="GTPase HflX"/>
    <property type="match status" value="1"/>
</dbReference>
<comment type="caution">
    <text evidence="10">The sequence shown here is derived from an EMBL/GenBank/DDBJ whole genome shotgun (WGS) entry which is preliminary data.</text>
</comment>
<organism evidence="10 11">
    <name type="scientific">Thermocatellispora tengchongensis</name>
    <dbReference type="NCBI Taxonomy" id="1073253"/>
    <lineage>
        <taxon>Bacteria</taxon>
        <taxon>Bacillati</taxon>
        <taxon>Actinomycetota</taxon>
        <taxon>Actinomycetes</taxon>
        <taxon>Streptosporangiales</taxon>
        <taxon>Streptosporangiaceae</taxon>
        <taxon>Thermocatellispora</taxon>
    </lineage>
</organism>
<comment type="subcellular location">
    <subcellularLocation>
        <location evidence="6">Cytoplasm</location>
    </subcellularLocation>
    <text evidence="6">May associate with membranes.</text>
</comment>
<dbReference type="GO" id="GO:0043022">
    <property type="term" value="F:ribosome binding"/>
    <property type="evidence" value="ECO:0007669"/>
    <property type="project" value="TreeGrafter"/>
</dbReference>
<dbReference type="InterPro" id="IPR027417">
    <property type="entry name" value="P-loop_NTPase"/>
</dbReference>
<proteinExistence type="inferred from homology"/>
<dbReference type="Gene3D" id="6.10.250.2860">
    <property type="match status" value="1"/>
</dbReference>
<sequence>MQNDSRTRFTRDTARQWDDLDPKEFEVPEVGELDLEDRQALRRVAGLSTELQDITEVEYRQLRLERVVLVGVWTTGSAVDAENSLLELKLLAETAGSQVLEGLIQRRQRPDPATYIGSGKAVELRDIVAATGADTVICDGELTPGQLRQLEDVVKVKVIDRTALILDIFAQHAKSREGKAQVELAQLQYLMPRLRGWGGNLSRQVGGRAAGGVGIGGRGPGETKIELDRRRIRERMGKLRRQISEMSTARETKRTRRRTREVPAVAIAGYTNAGKSSLLNRLTGAGVLVEDALFATLDPTVRRARTPEGRLFTLADTVGFVRHLPHQLIEAFRSTLEEVAEADLILHVVDGSHPDPESQLAAVREVLADVDAGGIPEIVVINKADAADPVALANLTSRERHSVVVSARTGAGIDELMRLIERELPRLDHEVRVLVPYERGDLISRAHREAEVLSIEHTADGTILHARVLPTLQVELDRHAKPVETV</sequence>
<evidence type="ECO:0000256" key="7">
    <source>
        <dbReference type="PIRSR" id="PIRSR006809-1"/>
    </source>
</evidence>
<dbReference type="PROSITE" id="PS51705">
    <property type="entry name" value="G_HFLX"/>
    <property type="match status" value="1"/>
</dbReference>
<dbReference type="InterPro" id="IPR032305">
    <property type="entry name" value="GTP-bd_M"/>
</dbReference>
<feature type="binding site" evidence="7">
    <location>
        <begin position="382"/>
        <end position="385"/>
    </location>
    <ligand>
        <name>GTP</name>
        <dbReference type="ChEBI" id="CHEBI:37565"/>
    </ligand>
</feature>
<dbReference type="Pfam" id="PF16360">
    <property type="entry name" value="GTP-bdg_M"/>
    <property type="match status" value="1"/>
</dbReference>
<evidence type="ECO:0000313" key="11">
    <source>
        <dbReference type="Proteomes" id="UP000578449"/>
    </source>
</evidence>
<dbReference type="GO" id="GO:0005737">
    <property type="term" value="C:cytoplasm"/>
    <property type="evidence" value="ECO:0007669"/>
    <property type="project" value="UniProtKB-SubCell"/>
</dbReference>
<feature type="binding site" evidence="7">
    <location>
        <begin position="316"/>
        <end position="319"/>
    </location>
    <ligand>
        <name>GTP</name>
        <dbReference type="ChEBI" id="CHEBI:37565"/>
    </ligand>
</feature>
<evidence type="ECO:0000256" key="3">
    <source>
        <dbReference type="ARBA" id="ARBA00022741"/>
    </source>
</evidence>
<dbReference type="PRINTS" id="PR00326">
    <property type="entry name" value="GTP1OBG"/>
</dbReference>
<keyword evidence="4 8" id="KW-0460">Magnesium</keyword>
<dbReference type="InterPro" id="IPR016496">
    <property type="entry name" value="GTPase_HflX"/>
</dbReference>
<dbReference type="Pfam" id="PF19275">
    <property type="entry name" value="HflX_C"/>
    <property type="match status" value="1"/>
</dbReference>
<dbReference type="Gene3D" id="3.40.50.11060">
    <property type="entry name" value="GTPase HflX, N-terminal domain"/>
    <property type="match status" value="1"/>
</dbReference>
<dbReference type="Proteomes" id="UP000578449">
    <property type="component" value="Unassembled WGS sequence"/>
</dbReference>
<dbReference type="InterPro" id="IPR042108">
    <property type="entry name" value="GTPase_HflX_N_sf"/>
</dbReference>
<evidence type="ECO:0000256" key="2">
    <source>
        <dbReference type="ARBA" id="ARBA00022723"/>
    </source>
</evidence>
<dbReference type="CDD" id="cd01878">
    <property type="entry name" value="HflX"/>
    <property type="match status" value="1"/>
</dbReference>
<dbReference type="InterPro" id="IPR006073">
    <property type="entry name" value="GTP-bd"/>
</dbReference>
<evidence type="ECO:0000256" key="6">
    <source>
        <dbReference type="HAMAP-Rule" id="MF_00900"/>
    </source>
</evidence>
<dbReference type="PANTHER" id="PTHR10229:SF0">
    <property type="entry name" value="GTP-BINDING PROTEIN 6-RELATED"/>
    <property type="match status" value="1"/>
</dbReference>
<evidence type="ECO:0000256" key="4">
    <source>
        <dbReference type="ARBA" id="ARBA00022842"/>
    </source>
</evidence>
<evidence type="ECO:0000256" key="1">
    <source>
        <dbReference type="ARBA" id="ARBA00022490"/>
    </source>
</evidence>
<reference evidence="10 11" key="1">
    <citation type="submission" date="2020-08" db="EMBL/GenBank/DDBJ databases">
        <title>Genomic Encyclopedia of Type Strains, Phase IV (KMG-IV): sequencing the most valuable type-strain genomes for metagenomic binning, comparative biology and taxonomic classification.</title>
        <authorList>
            <person name="Goeker M."/>
        </authorList>
    </citation>
    <scope>NUCLEOTIDE SEQUENCE [LARGE SCALE GENOMIC DNA]</scope>
    <source>
        <strain evidence="10 11">DSM 45615</strain>
    </source>
</reference>